<name>A0A6A3ZI16_9STRA</name>
<feature type="region of interest" description="Disordered" evidence="1">
    <location>
        <begin position="654"/>
        <end position="673"/>
    </location>
</feature>
<evidence type="ECO:0008006" key="4">
    <source>
        <dbReference type="Google" id="ProtNLM"/>
    </source>
</evidence>
<organism evidence="2 3">
    <name type="scientific">Phytophthora fragariae</name>
    <dbReference type="NCBI Taxonomy" id="53985"/>
    <lineage>
        <taxon>Eukaryota</taxon>
        <taxon>Sar</taxon>
        <taxon>Stramenopiles</taxon>
        <taxon>Oomycota</taxon>
        <taxon>Peronosporomycetes</taxon>
        <taxon>Peronosporales</taxon>
        <taxon>Peronosporaceae</taxon>
        <taxon>Phytophthora</taxon>
    </lineage>
</organism>
<evidence type="ECO:0000313" key="3">
    <source>
        <dbReference type="Proteomes" id="UP000440367"/>
    </source>
</evidence>
<dbReference type="AlphaFoldDB" id="A0A6A3ZI16"/>
<comment type="caution">
    <text evidence="2">The sequence shown here is derived from an EMBL/GenBank/DDBJ whole genome shotgun (WGS) entry which is preliminary data.</text>
</comment>
<proteinExistence type="predicted"/>
<dbReference type="SUPFAM" id="SSF56672">
    <property type="entry name" value="DNA/RNA polymerases"/>
    <property type="match status" value="1"/>
</dbReference>
<dbReference type="PANTHER" id="PTHR33050:SF7">
    <property type="entry name" value="RIBONUCLEASE H"/>
    <property type="match status" value="1"/>
</dbReference>
<dbReference type="PANTHER" id="PTHR33050">
    <property type="entry name" value="REVERSE TRANSCRIPTASE DOMAIN-CONTAINING PROTEIN"/>
    <property type="match status" value="1"/>
</dbReference>
<gene>
    <name evidence="2" type="ORF">PF002_g11040</name>
</gene>
<dbReference type="InterPro" id="IPR052055">
    <property type="entry name" value="Hepadnavirus_pol/RT"/>
</dbReference>
<dbReference type="EMBL" id="QXGD01000496">
    <property type="protein sequence ID" value="KAE9237116.1"/>
    <property type="molecule type" value="Genomic_DNA"/>
</dbReference>
<dbReference type="CDD" id="cd09275">
    <property type="entry name" value="RNase_HI_RT_DIRS1"/>
    <property type="match status" value="1"/>
</dbReference>
<evidence type="ECO:0000313" key="2">
    <source>
        <dbReference type="EMBL" id="KAE9237116.1"/>
    </source>
</evidence>
<dbReference type="InterPro" id="IPR043502">
    <property type="entry name" value="DNA/RNA_pol_sf"/>
</dbReference>
<protein>
    <recommendedName>
        <fullName evidence="4">Reverse transcriptase domain-containing protein</fullName>
    </recommendedName>
</protein>
<sequence length="673" mass="75628">MKYMDSLRSLSDHCRIETEVNLQTVAEAYGLRTPPIEANNNEVDVAQVAFLSKLATSSGLPLPDFVRLVRGQTDADPRPNKDLYEFPRPHNPAVHELWHRWNDVIAHGVVPEWLPTRPGQQQGRSSNHTSINDHLPKVRQHICKGQRDGRYLVVQAELLEQWPEVFVSPVGVVDKAGADGPDIRLINDYSFPEGSSVNDFTDQTNWPEITYNPPGDIARRIFNLRRDHPRAQIMLMLGDVAGAFRHVPFHADHVQMFAFVIGDLLVIDLACGFGWCGSPAWYFVPGALINDLYEQGDPNAVLVPALGGSFWCDDHTCVEVNEGDRCAVANLTLRRAMATVLGPRAINERKFTQWGEQGRALGLLWDTQSGVVTMPLEKIEKALNRLHDVLSAARVSKTSLQKLLGSLRHVATCCPPARTFYQRVQERASALGRWGHRRLDDPAQEDLKWFRAILQQHQRFNGVSVSTFAKLTLPIVHVHMDATGDGLCVLEPALKQYIRVQYTPEMKEDFTRNASLHSINVRELQSAVLGTLIWGPTWAQQHTERRAHVVFWIDNTSAVSWATRRASRQPLAQLYNRLLSLAEFQYSLVCSAEHVRGVHNVMADAGSRTWNKSHPLYATWTNLAAGWTQVQVRPPYDDLSALWARCSEDTPLLTLPQRSPEPIGNNGALSQSL</sequence>
<feature type="compositionally biased region" description="Polar residues" evidence="1">
    <location>
        <begin position="118"/>
        <end position="132"/>
    </location>
</feature>
<evidence type="ECO:0000256" key="1">
    <source>
        <dbReference type="SAM" id="MobiDB-lite"/>
    </source>
</evidence>
<feature type="region of interest" description="Disordered" evidence="1">
    <location>
        <begin position="116"/>
        <end position="137"/>
    </location>
</feature>
<dbReference type="Proteomes" id="UP000440367">
    <property type="component" value="Unassembled WGS sequence"/>
</dbReference>
<reference evidence="2 3" key="1">
    <citation type="submission" date="2018-08" db="EMBL/GenBank/DDBJ databases">
        <title>Genomic investigation of the strawberry pathogen Phytophthora fragariae indicates pathogenicity is determined by transcriptional variation in three key races.</title>
        <authorList>
            <person name="Adams T.M."/>
            <person name="Armitage A.D."/>
            <person name="Sobczyk M.K."/>
            <person name="Bates H.J."/>
            <person name="Dunwell J.M."/>
            <person name="Nellist C.F."/>
            <person name="Harrison R.J."/>
        </authorList>
    </citation>
    <scope>NUCLEOTIDE SEQUENCE [LARGE SCALE GENOMIC DNA]</scope>
    <source>
        <strain evidence="2 3">BC-1</strain>
    </source>
</reference>
<accession>A0A6A3ZI16</accession>